<gene>
    <name evidence="2" type="ORF">NDU88_006317</name>
</gene>
<feature type="region of interest" description="Disordered" evidence="1">
    <location>
        <begin position="151"/>
        <end position="176"/>
    </location>
</feature>
<proteinExistence type="predicted"/>
<feature type="compositionally biased region" description="Basic and acidic residues" evidence="1">
    <location>
        <begin position="166"/>
        <end position="176"/>
    </location>
</feature>
<evidence type="ECO:0000313" key="2">
    <source>
        <dbReference type="EMBL" id="KAJ1165900.1"/>
    </source>
</evidence>
<organism evidence="2 3">
    <name type="scientific">Pleurodeles waltl</name>
    <name type="common">Iberian ribbed newt</name>
    <dbReference type="NCBI Taxonomy" id="8319"/>
    <lineage>
        <taxon>Eukaryota</taxon>
        <taxon>Metazoa</taxon>
        <taxon>Chordata</taxon>
        <taxon>Craniata</taxon>
        <taxon>Vertebrata</taxon>
        <taxon>Euteleostomi</taxon>
        <taxon>Amphibia</taxon>
        <taxon>Batrachia</taxon>
        <taxon>Caudata</taxon>
        <taxon>Salamandroidea</taxon>
        <taxon>Salamandridae</taxon>
        <taxon>Pleurodelinae</taxon>
        <taxon>Pleurodeles</taxon>
    </lineage>
</organism>
<comment type="caution">
    <text evidence="2">The sequence shown here is derived from an EMBL/GenBank/DDBJ whole genome shotgun (WGS) entry which is preliminary data.</text>
</comment>
<feature type="compositionally biased region" description="Polar residues" evidence="1">
    <location>
        <begin position="1"/>
        <end position="15"/>
    </location>
</feature>
<dbReference type="Proteomes" id="UP001066276">
    <property type="component" value="Chromosome 4_2"/>
</dbReference>
<dbReference type="EMBL" id="JANPWB010000008">
    <property type="protein sequence ID" value="KAJ1165900.1"/>
    <property type="molecule type" value="Genomic_DNA"/>
</dbReference>
<feature type="region of interest" description="Disordered" evidence="1">
    <location>
        <begin position="1"/>
        <end position="30"/>
    </location>
</feature>
<dbReference type="AlphaFoldDB" id="A0AAV7SPE9"/>
<accession>A0AAV7SPE9</accession>
<reference evidence="2" key="1">
    <citation type="journal article" date="2022" name="bioRxiv">
        <title>Sequencing and chromosome-scale assembly of the giantPleurodeles waltlgenome.</title>
        <authorList>
            <person name="Brown T."/>
            <person name="Elewa A."/>
            <person name="Iarovenko S."/>
            <person name="Subramanian E."/>
            <person name="Araus A.J."/>
            <person name="Petzold A."/>
            <person name="Susuki M."/>
            <person name="Suzuki K.-i.T."/>
            <person name="Hayashi T."/>
            <person name="Toyoda A."/>
            <person name="Oliveira C."/>
            <person name="Osipova E."/>
            <person name="Leigh N.D."/>
            <person name="Simon A."/>
            <person name="Yun M.H."/>
        </authorList>
    </citation>
    <scope>NUCLEOTIDE SEQUENCE</scope>
    <source>
        <strain evidence="2">20211129_DDA</strain>
        <tissue evidence="2">Liver</tissue>
    </source>
</reference>
<evidence type="ECO:0000313" key="3">
    <source>
        <dbReference type="Proteomes" id="UP001066276"/>
    </source>
</evidence>
<keyword evidence="3" id="KW-1185">Reference proteome</keyword>
<sequence>MQGTIKTMGQPVSQGRDQEQRWTESSLPPWQKEKEGVIVSLESLQNWLSCSEDRRGTSGVRREWHDNDCTEQTQRSLGKLADRIESIRQHVKGMGELLQTQEVSHHIYGLQEGPLIDLDCTMAYGDGLTQLMQGEENLMCSLEAGSPELQSLSGYNSEAPMASRTPEWDQVRVRDG</sequence>
<evidence type="ECO:0000256" key="1">
    <source>
        <dbReference type="SAM" id="MobiDB-lite"/>
    </source>
</evidence>
<protein>
    <submittedName>
        <fullName evidence="2">Uncharacterized protein</fullName>
    </submittedName>
</protein>
<name>A0AAV7SPE9_PLEWA</name>